<dbReference type="AlphaFoldDB" id="M0MTL0"/>
<gene>
    <name evidence="1" type="ORF">C450_18674</name>
</gene>
<organism evidence="1 2">
    <name type="scientific">Halococcus salifodinae DSM 8989</name>
    <dbReference type="NCBI Taxonomy" id="1227456"/>
    <lineage>
        <taxon>Archaea</taxon>
        <taxon>Methanobacteriati</taxon>
        <taxon>Methanobacteriota</taxon>
        <taxon>Stenosarchaea group</taxon>
        <taxon>Halobacteria</taxon>
        <taxon>Halobacteriales</taxon>
        <taxon>Halococcaceae</taxon>
        <taxon>Halococcus</taxon>
    </lineage>
</organism>
<dbReference type="PATRIC" id="fig|1227456.3.peg.3798"/>
<dbReference type="STRING" id="1227456.C450_18674"/>
<evidence type="ECO:0008006" key="3">
    <source>
        <dbReference type="Google" id="ProtNLM"/>
    </source>
</evidence>
<proteinExistence type="predicted"/>
<dbReference type="Proteomes" id="UP000011625">
    <property type="component" value="Unassembled WGS sequence"/>
</dbReference>
<evidence type="ECO:0000313" key="1">
    <source>
        <dbReference type="EMBL" id="EMA49047.1"/>
    </source>
</evidence>
<protein>
    <recommendedName>
        <fullName evidence="3">Peptide ABC transporter ATP-binding protein</fullName>
    </recommendedName>
</protein>
<name>M0MTL0_9EURY</name>
<reference evidence="1 2" key="1">
    <citation type="journal article" date="2014" name="PLoS Genet.">
        <title>Phylogenetically driven sequencing of extremely halophilic archaea reveals strategies for static and dynamic osmo-response.</title>
        <authorList>
            <person name="Becker E.A."/>
            <person name="Seitzer P.M."/>
            <person name="Tritt A."/>
            <person name="Larsen D."/>
            <person name="Krusor M."/>
            <person name="Yao A.I."/>
            <person name="Wu D."/>
            <person name="Madern D."/>
            <person name="Eisen J.A."/>
            <person name="Darling A.E."/>
            <person name="Facciotti M.T."/>
        </authorList>
    </citation>
    <scope>NUCLEOTIDE SEQUENCE [LARGE SCALE GENOMIC DNA]</scope>
    <source>
        <strain evidence="1 2">DSM 8989</strain>
    </source>
</reference>
<keyword evidence="2" id="KW-1185">Reference proteome</keyword>
<evidence type="ECO:0000313" key="2">
    <source>
        <dbReference type="Proteomes" id="UP000011625"/>
    </source>
</evidence>
<dbReference type="RefSeq" id="WP_005046008.1">
    <property type="nucleotide sequence ID" value="NZ_AOME01000080.1"/>
</dbReference>
<comment type="caution">
    <text evidence="1">The sequence shown here is derived from an EMBL/GenBank/DDBJ whole genome shotgun (WGS) entry which is preliminary data.</text>
</comment>
<dbReference type="OrthoDB" id="214786at2157"/>
<accession>M0MTL0</accession>
<dbReference type="EMBL" id="AOME01000080">
    <property type="protein sequence ID" value="EMA49047.1"/>
    <property type="molecule type" value="Genomic_DNA"/>
</dbReference>
<sequence>MNASRALVAIADEDLAPLDVSADLAVSIDGHEVTIEAATDRLHVAVPTVGVAATLVRRARGVLPEAARVLAAADLTAVVRVRGTVVAVLGAEARPGRLGERLDAPLQVSADGALTAAIREALSTR</sequence>